<evidence type="ECO:0000256" key="1">
    <source>
        <dbReference type="SAM" id="Phobius"/>
    </source>
</evidence>
<feature type="non-terminal residue" evidence="3">
    <location>
        <position position="1"/>
    </location>
</feature>
<feature type="domain" description="Guanylate cyclase" evidence="2">
    <location>
        <begin position="37"/>
        <end position="78"/>
    </location>
</feature>
<keyword evidence="1" id="KW-0812">Transmembrane</keyword>
<dbReference type="PANTHER" id="PTHR43081">
    <property type="entry name" value="ADENYLATE CYCLASE, TERMINAL-DIFFERENTIATION SPECIFIC-RELATED"/>
    <property type="match status" value="1"/>
</dbReference>
<dbReference type="InterPro" id="IPR029787">
    <property type="entry name" value="Nucleotide_cyclase"/>
</dbReference>
<dbReference type="SUPFAM" id="SSF55073">
    <property type="entry name" value="Nucleotide cyclase"/>
    <property type="match status" value="1"/>
</dbReference>
<reference evidence="3" key="1">
    <citation type="submission" date="2018-05" db="EMBL/GenBank/DDBJ databases">
        <authorList>
            <person name="Lanie J.A."/>
            <person name="Ng W.-L."/>
            <person name="Kazmierczak K.M."/>
            <person name="Andrzejewski T.M."/>
            <person name="Davidsen T.M."/>
            <person name="Wayne K.J."/>
            <person name="Tettelin H."/>
            <person name="Glass J.I."/>
            <person name="Rusch D."/>
            <person name="Podicherti R."/>
            <person name="Tsui H.-C.T."/>
            <person name="Winkler M.E."/>
        </authorList>
    </citation>
    <scope>NUCLEOTIDE SEQUENCE</scope>
</reference>
<evidence type="ECO:0000259" key="2">
    <source>
        <dbReference type="PROSITE" id="PS50125"/>
    </source>
</evidence>
<feature type="non-terminal residue" evidence="3">
    <location>
        <position position="601"/>
    </location>
</feature>
<dbReference type="Pfam" id="PF00211">
    <property type="entry name" value="Guanylate_cyc"/>
    <property type="match status" value="1"/>
</dbReference>
<organism evidence="3">
    <name type="scientific">marine metagenome</name>
    <dbReference type="NCBI Taxonomy" id="408172"/>
    <lineage>
        <taxon>unclassified sequences</taxon>
        <taxon>metagenomes</taxon>
        <taxon>ecological metagenomes</taxon>
    </lineage>
</organism>
<name>A0A382DG01_9ZZZZ</name>
<dbReference type="CDD" id="cd07302">
    <property type="entry name" value="CHD"/>
    <property type="match status" value="1"/>
</dbReference>
<keyword evidence="1" id="KW-0472">Membrane</keyword>
<evidence type="ECO:0000313" key="3">
    <source>
        <dbReference type="EMBL" id="SVB37400.1"/>
    </source>
</evidence>
<dbReference type="GO" id="GO:0035556">
    <property type="term" value="P:intracellular signal transduction"/>
    <property type="evidence" value="ECO:0007669"/>
    <property type="project" value="InterPro"/>
</dbReference>
<dbReference type="EMBL" id="UINC01039224">
    <property type="protein sequence ID" value="SVB37400.1"/>
    <property type="molecule type" value="Genomic_DNA"/>
</dbReference>
<accession>A0A382DG01</accession>
<dbReference type="InterPro" id="IPR001054">
    <property type="entry name" value="A/G_cyclase"/>
</dbReference>
<dbReference type="PANTHER" id="PTHR43081:SF19">
    <property type="entry name" value="PH-SENSITIVE ADENYLATE CYCLASE RV1264"/>
    <property type="match status" value="1"/>
</dbReference>
<feature type="transmembrane region" description="Helical" evidence="1">
    <location>
        <begin position="153"/>
        <end position="173"/>
    </location>
</feature>
<gene>
    <name evidence="3" type="ORF">METZ01_LOCUS190254</name>
</gene>
<proteinExistence type="predicted"/>
<protein>
    <recommendedName>
        <fullName evidence="2">Guanylate cyclase domain-containing protein</fullName>
    </recommendedName>
</protein>
<dbReference type="GO" id="GO:0006171">
    <property type="term" value="P:cAMP biosynthetic process"/>
    <property type="evidence" value="ECO:0007669"/>
    <property type="project" value="TreeGrafter"/>
</dbReference>
<dbReference type="InterPro" id="IPR050697">
    <property type="entry name" value="Adenylyl/Guanylyl_Cyclase_3/4"/>
</dbReference>
<dbReference type="AlphaFoldDB" id="A0A382DG01"/>
<keyword evidence="1" id="KW-1133">Transmembrane helix</keyword>
<sequence length="601" mass="67814">ILTPIIKEFNGTLHKEIGDGLLFTFPTVTDAVKCGIKIQEETKANDDLNLRIGIHEGEITLKDGDALGDDVNVASRIEAFSPSGGIAISSKVQQNISSLPEFETSYVGKPELKGVAQKVEVYCITSHGLPETDVSKVSAKLEKEKKWSFTKKILLSLTGIFLMVTGAIFWFIYPLIAISMGIDKTYDASIAILYMENMSPEEKSYFADGLTEELINRLSRIDNLKVIPRTDVAVFKKKSLSLNEIANTLNVNYIVEGSVRIDNEKLRVNANLIDIIQGKAVWSNTYSNKLEDFFGIQDEIANNIVNKLSEKLSITKTDLEATKRKSTENLEAYNLIMQAYKHINNPIYTEVKLAEIITPLAFKAIKLDSTYADAYAIASFAKINNWLSVSPTDSAMLEQESTDLNEANWLIKTALQYDEDNLLALGLKTILPMVSDPPDSKASLLFIVRSMFVDAKIFLQRYPNQIISKYVYAMTQYQIKDLQNDTETNDKESLDLLLEIFNKLKANDFVLKHPTEGMILPKLFFDIAFTYYDIEGDMDKSADFINENKQYFCGDNTYDCLNAELINRILYINYEAYEYEEALELINMIILQSEEELANVG</sequence>
<dbReference type="PROSITE" id="PS50125">
    <property type="entry name" value="GUANYLATE_CYCLASE_2"/>
    <property type="match status" value="1"/>
</dbReference>
<dbReference type="Gene3D" id="3.40.50.10070">
    <property type="entry name" value="TolB, N-terminal domain"/>
    <property type="match status" value="1"/>
</dbReference>
<dbReference type="Gene3D" id="3.30.70.1230">
    <property type="entry name" value="Nucleotide cyclase"/>
    <property type="match status" value="1"/>
</dbReference>